<dbReference type="STRING" id="1884432.SAMN05518683_12019"/>
<name>A0A1I5WD80_9BACI</name>
<organism evidence="1 2">
    <name type="scientific">Salibacterium halotolerans</name>
    <dbReference type="NCBI Taxonomy" id="1884432"/>
    <lineage>
        <taxon>Bacteria</taxon>
        <taxon>Bacillati</taxon>
        <taxon>Bacillota</taxon>
        <taxon>Bacilli</taxon>
        <taxon>Bacillales</taxon>
        <taxon>Bacillaceae</taxon>
    </lineage>
</organism>
<proteinExistence type="predicted"/>
<dbReference type="EMBL" id="FOXD01000020">
    <property type="protein sequence ID" value="SFQ17703.1"/>
    <property type="molecule type" value="Genomic_DNA"/>
</dbReference>
<dbReference type="AlphaFoldDB" id="A0A1I5WD80"/>
<dbReference type="Proteomes" id="UP000198892">
    <property type="component" value="Unassembled WGS sequence"/>
</dbReference>
<evidence type="ECO:0000313" key="2">
    <source>
        <dbReference type="Proteomes" id="UP000198892"/>
    </source>
</evidence>
<sequence length="34" mass="4205">MNEETFNFKQFKKAFSKRRHRSFSAEMEEHVNVN</sequence>
<accession>A0A1I5WD80</accession>
<keyword evidence="2" id="KW-1185">Reference proteome</keyword>
<reference evidence="2" key="1">
    <citation type="submission" date="2016-10" db="EMBL/GenBank/DDBJ databases">
        <authorList>
            <person name="Varghese N."/>
            <person name="Submissions S."/>
        </authorList>
    </citation>
    <scope>NUCLEOTIDE SEQUENCE [LARGE SCALE GENOMIC DNA]</scope>
    <source>
        <strain evidence="2">S7</strain>
    </source>
</reference>
<evidence type="ECO:0000313" key="1">
    <source>
        <dbReference type="EMBL" id="SFQ17703.1"/>
    </source>
</evidence>
<gene>
    <name evidence="1" type="ORF">SAMN05518683_12019</name>
</gene>
<protein>
    <submittedName>
        <fullName evidence="1">Uncharacterized protein</fullName>
    </submittedName>
</protein>